<organism evidence="2">
    <name type="scientific">bioreactor metagenome</name>
    <dbReference type="NCBI Taxonomy" id="1076179"/>
    <lineage>
        <taxon>unclassified sequences</taxon>
        <taxon>metagenomes</taxon>
        <taxon>ecological metagenomes</taxon>
    </lineage>
</organism>
<dbReference type="AlphaFoldDB" id="A0A645G7D1"/>
<evidence type="ECO:0000313" key="2">
    <source>
        <dbReference type="EMBL" id="MPN19843.1"/>
    </source>
</evidence>
<feature type="compositionally biased region" description="Basic and acidic residues" evidence="1">
    <location>
        <begin position="25"/>
        <end position="66"/>
    </location>
</feature>
<protein>
    <submittedName>
        <fullName evidence="2">Uncharacterized protein</fullName>
    </submittedName>
</protein>
<name>A0A645G7D1_9ZZZZ</name>
<feature type="region of interest" description="Disordered" evidence="1">
    <location>
        <begin position="103"/>
        <end position="254"/>
    </location>
</feature>
<reference evidence="2" key="1">
    <citation type="submission" date="2019-08" db="EMBL/GenBank/DDBJ databases">
        <authorList>
            <person name="Kucharzyk K."/>
            <person name="Murdoch R.W."/>
            <person name="Higgins S."/>
            <person name="Loffler F."/>
        </authorList>
    </citation>
    <scope>NUCLEOTIDE SEQUENCE</scope>
</reference>
<feature type="compositionally biased region" description="Low complexity" evidence="1">
    <location>
        <begin position="211"/>
        <end position="225"/>
    </location>
</feature>
<feature type="compositionally biased region" description="Basic and acidic residues" evidence="1">
    <location>
        <begin position="197"/>
        <end position="210"/>
    </location>
</feature>
<proteinExistence type="predicted"/>
<feature type="compositionally biased region" description="Basic and acidic residues" evidence="1">
    <location>
        <begin position="226"/>
        <end position="235"/>
    </location>
</feature>
<accession>A0A645G7D1</accession>
<feature type="compositionally biased region" description="Basic residues" evidence="1">
    <location>
        <begin position="165"/>
        <end position="175"/>
    </location>
</feature>
<gene>
    <name evidence="2" type="ORF">SDC9_167216</name>
</gene>
<evidence type="ECO:0000256" key="1">
    <source>
        <dbReference type="SAM" id="MobiDB-lite"/>
    </source>
</evidence>
<sequence length="254" mass="28816">MGNPFGRKSFRPRVVPFFRNAVDHYHERDTHENPGDEARRKKPSHRDIHRNTVDDHDNARRNDGADHRRRRGDRGAEVDVVAALFHGGDHDGAYGRRVSHRGAADAGKNHGRQDIGVGKAAPDMPHKAVGEGDDPGGGASPVHEIPRENEKGNRHERERIDSSKHPLRHELHRHTHGENHRHAGHAEDQGKGYADYEAEKKYSRHEDRHCPAPSFPFSAASSSRSAVERDREDRLRTRKSRCRNMYTEPTGMAR</sequence>
<comment type="caution">
    <text evidence="2">The sequence shown here is derived from an EMBL/GenBank/DDBJ whole genome shotgun (WGS) entry which is preliminary data.</text>
</comment>
<dbReference type="EMBL" id="VSSQ01067458">
    <property type="protein sequence ID" value="MPN19843.1"/>
    <property type="molecule type" value="Genomic_DNA"/>
</dbReference>
<feature type="compositionally biased region" description="Basic and acidic residues" evidence="1">
    <location>
        <begin position="144"/>
        <end position="164"/>
    </location>
</feature>
<feature type="compositionally biased region" description="Basic and acidic residues" evidence="1">
    <location>
        <begin position="176"/>
        <end position="190"/>
    </location>
</feature>
<feature type="region of interest" description="Disordered" evidence="1">
    <location>
        <begin position="25"/>
        <end position="74"/>
    </location>
</feature>